<evidence type="ECO:0000256" key="7">
    <source>
        <dbReference type="ARBA" id="ARBA00023128"/>
    </source>
</evidence>
<evidence type="ECO:0000259" key="10">
    <source>
        <dbReference type="PROSITE" id="PS50968"/>
    </source>
</evidence>
<evidence type="ECO:0000256" key="5">
    <source>
        <dbReference type="ARBA" id="ARBA00022840"/>
    </source>
</evidence>
<dbReference type="InterPro" id="IPR005481">
    <property type="entry name" value="BC-like_N"/>
</dbReference>
<dbReference type="SMART" id="SM01209">
    <property type="entry name" value="GARS_A"/>
    <property type="match status" value="1"/>
</dbReference>
<dbReference type="SUPFAM" id="SSF51230">
    <property type="entry name" value="Single hybrid motif"/>
    <property type="match status" value="1"/>
</dbReference>
<dbReference type="Gene3D" id="2.40.50.100">
    <property type="match status" value="1"/>
</dbReference>
<dbReference type="PROSITE" id="PS50979">
    <property type="entry name" value="BC"/>
    <property type="match status" value="1"/>
</dbReference>
<keyword evidence="7" id="KW-0496">Mitochondrion</keyword>
<keyword evidence="6" id="KW-0809">Transit peptide</keyword>
<dbReference type="GO" id="GO:0005524">
    <property type="term" value="F:ATP binding"/>
    <property type="evidence" value="ECO:0007669"/>
    <property type="project" value="UniProtKB-UniRule"/>
</dbReference>
<dbReference type="PROSITE" id="PS00867">
    <property type="entry name" value="CPSASE_2"/>
    <property type="match status" value="1"/>
</dbReference>
<accession>A0A2T9ZLI2</accession>
<dbReference type="GO" id="GO:0004485">
    <property type="term" value="F:methylcrotonoyl-CoA carboxylase activity"/>
    <property type="evidence" value="ECO:0007669"/>
    <property type="project" value="TreeGrafter"/>
</dbReference>
<dbReference type="InterPro" id="IPR011761">
    <property type="entry name" value="ATP-grasp"/>
</dbReference>
<dbReference type="SMART" id="SM00878">
    <property type="entry name" value="Biotin_carb_C"/>
    <property type="match status" value="1"/>
</dbReference>
<dbReference type="PROSITE" id="PS00188">
    <property type="entry name" value="BIOTIN"/>
    <property type="match status" value="1"/>
</dbReference>
<dbReference type="InterPro" id="IPR016185">
    <property type="entry name" value="PreATP-grasp_dom_sf"/>
</dbReference>
<dbReference type="CDD" id="cd06850">
    <property type="entry name" value="biotinyl_domain"/>
    <property type="match status" value="1"/>
</dbReference>
<evidence type="ECO:0000256" key="3">
    <source>
        <dbReference type="ARBA" id="ARBA00022598"/>
    </source>
</evidence>
<dbReference type="InterPro" id="IPR005482">
    <property type="entry name" value="Biotin_COase_C"/>
</dbReference>
<dbReference type="SUPFAM" id="SSF51246">
    <property type="entry name" value="Rudiment single hybrid motif"/>
    <property type="match status" value="1"/>
</dbReference>
<feature type="domain" description="ATP-grasp" evidence="11">
    <location>
        <begin position="140"/>
        <end position="338"/>
    </location>
</feature>
<comment type="subcellular location">
    <subcellularLocation>
        <location evidence="2">Mitochondrion matrix</location>
    </subcellularLocation>
</comment>
<dbReference type="AlphaFoldDB" id="A0A2T9ZLI2"/>
<dbReference type="Gene3D" id="3.30.470.20">
    <property type="entry name" value="ATP-grasp fold, B domain"/>
    <property type="match status" value="1"/>
</dbReference>
<comment type="caution">
    <text evidence="13">The sequence shown here is derived from an EMBL/GenBank/DDBJ whole genome shotgun (WGS) entry which is preliminary data.</text>
</comment>
<dbReference type="InterPro" id="IPR005479">
    <property type="entry name" value="CPAse_ATP-bd"/>
</dbReference>
<dbReference type="Pfam" id="PF02786">
    <property type="entry name" value="CPSase_L_D2"/>
    <property type="match status" value="1"/>
</dbReference>
<dbReference type="Proteomes" id="UP000245609">
    <property type="component" value="Unassembled WGS sequence"/>
</dbReference>
<feature type="domain" description="Biotin carboxylation" evidence="12">
    <location>
        <begin position="21"/>
        <end position="468"/>
    </location>
</feature>
<dbReference type="FunFam" id="3.30.470.20:FF:000028">
    <property type="entry name" value="Methylcrotonoyl-CoA carboxylase subunit alpha, mitochondrial"/>
    <property type="match status" value="1"/>
</dbReference>
<dbReference type="PROSITE" id="PS50975">
    <property type="entry name" value="ATP_GRASP"/>
    <property type="match status" value="1"/>
</dbReference>
<protein>
    <recommendedName>
        <fullName evidence="15">Methylcrotonoyl-CoA carboxylase subunit alpha, mitochondrial</fullName>
    </recommendedName>
</protein>
<dbReference type="GO" id="GO:0046872">
    <property type="term" value="F:metal ion binding"/>
    <property type="evidence" value="ECO:0007669"/>
    <property type="project" value="InterPro"/>
</dbReference>
<dbReference type="FunFam" id="3.30.1490.20:FF:000003">
    <property type="entry name" value="acetyl-CoA carboxylase isoform X1"/>
    <property type="match status" value="1"/>
</dbReference>
<evidence type="ECO:0000259" key="11">
    <source>
        <dbReference type="PROSITE" id="PS50975"/>
    </source>
</evidence>
<dbReference type="FunFam" id="2.40.50.100:FF:000003">
    <property type="entry name" value="Acetyl-CoA carboxylase biotin carboxyl carrier protein"/>
    <property type="match status" value="1"/>
</dbReference>
<keyword evidence="14" id="KW-1185">Reference proteome</keyword>
<dbReference type="FunFam" id="3.40.50.20:FF:000010">
    <property type="entry name" value="Propionyl-CoA carboxylase subunit alpha"/>
    <property type="match status" value="1"/>
</dbReference>
<comment type="cofactor">
    <cofactor evidence="1">
        <name>biotin</name>
        <dbReference type="ChEBI" id="CHEBI:57586"/>
    </cofactor>
</comment>
<evidence type="ECO:0000313" key="13">
    <source>
        <dbReference type="EMBL" id="PVV05448.1"/>
    </source>
</evidence>
<evidence type="ECO:0000313" key="14">
    <source>
        <dbReference type="Proteomes" id="UP000245609"/>
    </source>
</evidence>
<dbReference type="InterPro" id="IPR011053">
    <property type="entry name" value="Single_hybrid_motif"/>
</dbReference>
<evidence type="ECO:0000256" key="9">
    <source>
        <dbReference type="PROSITE-ProRule" id="PRU00409"/>
    </source>
</evidence>
<gene>
    <name evidence="13" type="ORF">BB560_000041</name>
</gene>
<dbReference type="OrthoDB" id="196847at2759"/>
<evidence type="ECO:0000256" key="8">
    <source>
        <dbReference type="ARBA" id="ARBA00023267"/>
    </source>
</evidence>
<name>A0A2T9ZLI2_9FUNG</name>
<keyword evidence="8" id="KW-0092">Biotin</keyword>
<evidence type="ECO:0000256" key="1">
    <source>
        <dbReference type="ARBA" id="ARBA00001953"/>
    </source>
</evidence>
<reference evidence="13 14" key="1">
    <citation type="journal article" date="2018" name="MBio">
        <title>Comparative Genomics Reveals the Core Gene Toolbox for the Fungus-Insect Symbiosis.</title>
        <authorList>
            <person name="Wang Y."/>
            <person name="Stata M."/>
            <person name="Wang W."/>
            <person name="Stajich J.E."/>
            <person name="White M.M."/>
            <person name="Moncalvo J.M."/>
        </authorList>
    </citation>
    <scope>NUCLEOTIDE SEQUENCE [LARGE SCALE GENOMIC DNA]</scope>
    <source>
        <strain evidence="13 14">SC-DP-2</strain>
    </source>
</reference>
<dbReference type="Pfam" id="PF00364">
    <property type="entry name" value="Biotin_lipoyl"/>
    <property type="match status" value="1"/>
</dbReference>
<dbReference type="PANTHER" id="PTHR18866">
    <property type="entry name" value="CARBOXYLASE:PYRUVATE/ACETYL-COA/PROPIONYL-COA CARBOXYLASE"/>
    <property type="match status" value="1"/>
</dbReference>
<keyword evidence="3" id="KW-0436">Ligase</keyword>
<dbReference type="InterPro" id="IPR001882">
    <property type="entry name" value="Biotin_BS"/>
</dbReference>
<dbReference type="Pfam" id="PF00289">
    <property type="entry name" value="Biotin_carb_N"/>
    <property type="match status" value="1"/>
</dbReference>
<keyword evidence="4 9" id="KW-0547">Nucleotide-binding</keyword>
<dbReference type="STRING" id="133381.A0A2T9ZLI2"/>
<dbReference type="EMBL" id="MBFS01000004">
    <property type="protein sequence ID" value="PVV05448.1"/>
    <property type="molecule type" value="Genomic_DNA"/>
</dbReference>
<dbReference type="PANTHER" id="PTHR18866:SF33">
    <property type="entry name" value="METHYLCROTONOYL-COA CARBOXYLASE SUBUNIT ALPHA, MITOCHONDRIAL-RELATED"/>
    <property type="match status" value="1"/>
</dbReference>
<dbReference type="InterPro" id="IPR011054">
    <property type="entry name" value="Rudment_hybrid_motif"/>
</dbReference>
<dbReference type="InterPro" id="IPR000089">
    <property type="entry name" value="Biotin_lipoyl"/>
</dbReference>
<dbReference type="SUPFAM" id="SSF52440">
    <property type="entry name" value="PreATP-grasp domain"/>
    <property type="match status" value="1"/>
</dbReference>
<evidence type="ECO:0000256" key="6">
    <source>
        <dbReference type="ARBA" id="ARBA00022946"/>
    </source>
</evidence>
<proteinExistence type="predicted"/>
<dbReference type="GO" id="GO:0005759">
    <property type="term" value="C:mitochondrial matrix"/>
    <property type="evidence" value="ECO:0007669"/>
    <property type="project" value="UniProtKB-SubCell"/>
</dbReference>
<dbReference type="InterPro" id="IPR011764">
    <property type="entry name" value="Biotin_carboxylation_dom"/>
</dbReference>
<keyword evidence="5 9" id="KW-0067">ATP-binding</keyword>
<evidence type="ECO:0000256" key="2">
    <source>
        <dbReference type="ARBA" id="ARBA00004305"/>
    </source>
</evidence>
<feature type="domain" description="Lipoyl-binding" evidence="10">
    <location>
        <begin position="633"/>
        <end position="712"/>
    </location>
</feature>
<dbReference type="Pfam" id="PF02785">
    <property type="entry name" value="Biotin_carb_C"/>
    <property type="match status" value="1"/>
</dbReference>
<dbReference type="PROSITE" id="PS50968">
    <property type="entry name" value="BIOTINYL_LIPOYL"/>
    <property type="match status" value="1"/>
</dbReference>
<sequence length="718" mass="79166">MFKGIHFQSHSLFKNLRISAAQRARLHAGTGEIACRVIRTAKKLGVKSVAVYSIADSNALHVKMADEAYCIGPAPANQSYLNKSEILKVVQKSGAQGVHPGYGFLSENADFAEYLENNNVSFIGPPPSAIRDMGSKSTSKKIMEAANVPVVPGYHGSNQDPDFLKQEANKIGYPVLIKAVLGGGGKGMRIVQNEQEFQEKLEASKRESMKSFNDDNVLIEKYIVDPRHVEVQVFADKYGNTVYLFERDCSVQRRHQKIIEESPAPHLSAETRRILGEKAVAAAKAVNYVGAGTVEFIMDSRTQEFYFMEMNTRLQVEHPVTEMVTGTDLVEWQLNIAAGNKLTKTQDEIPQNGHSFEARIYAENPQNNFLPDTGKLVFMSTPEPSENVRVETGVRQGDDISVNYDPMIAKLVVHGEDRGSALKLLIKSLNEFRISGLITNIEFLKKVVSVPDFKDGKVETGFIEKHRDILFESKKSAHCQYLIQSAFAVFFIKISSGSSTLPNSGISLASGSPWDLNDSFRMSGTGIPSYKTVLRSNDEDYSVSITQTFGLPNAYSALVTDSKGNTLASSSFTVQQNESLKLTFDLCPKLEFNIEIDGVLYKPVVVVQGSQISLFEDTTRFDANIIDKNEELRAILTDSGEKTGSIRAPMSSNIVQVLVSPGQEVDIGTQLVILEAMKMEHVIKSPKKGKIDSVKFKVGDLVSEGQELVSFLGEEKSD</sequence>
<evidence type="ECO:0000256" key="4">
    <source>
        <dbReference type="ARBA" id="ARBA00022741"/>
    </source>
</evidence>
<dbReference type="SUPFAM" id="SSF56059">
    <property type="entry name" value="Glutathione synthetase ATP-binding domain-like"/>
    <property type="match status" value="1"/>
</dbReference>
<evidence type="ECO:0008006" key="15">
    <source>
        <dbReference type="Google" id="ProtNLM"/>
    </source>
</evidence>
<evidence type="ECO:0000259" key="12">
    <source>
        <dbReference type="PROSITE" id="PS50979"/>
    </source>
</evidence>
<organism evidence="13 14">
    <name type="scientific">Smittium megazygosporum</name>
    <dbReference type="NCBI Taxonomy" id="133381"/>
    <lineage>
        <taxon>Eukaryota</taxon>
        <taxon>Fungi</taxon>
        <taxon>Fungi incertae sedis</taxon>
        <taxon>Zoopagomycota</taxon>
        <taxon>Kickxellomycotina</taxon>
        <taxon>Harpellomycetes</taxon>
        <taxon>Harpellales</taxon>
        <taxon>Legeriomycetaceae</taxon>
        <taxon>Smittium</taxon>
    </lineage>
</organism>
<dbReference type="InterPro" id="IPR050856">
    <property type="entry name" value="Biotin_carboxylase_complex"/>
</dbReference>